<organism evidence="7 8">
    <name type="scientific">Sphingomonas caseinilyticus</name>
    <dbReference type="NCBI Taxonomy" id="2908205"/>
    <lineage>
        <taxon>Bacteria</taxon>
        <taxon>Pseudomonadati</taxon>
        <taxon>Pseudomonadota</taxon>
        <taxon>Alphaproteobacteria</taxon>
        <taxon>Sphingomonadales</taxon>
        <taxon>Sphingomonadaceae</taxon>
        <taxon>Sphingomonas</taxon>
    </lineage>
</organism>
<dbReference type="Pfam" id="PF12698">
    <property type="entry name" value="ABC2_membrane_3"/>
    <property type="match status" value="1"/>
</dbReference>
<protein>
    <submittedName>
        <fullName evidence="7">ABC transporter permease</fullName>
    </submittedName>
</protein>
<name>A0ABT0RUC5_9SPHN</name>
<accession>A0ABT0RUC5</accession>
<feature type="transmembrane region" description="Helical" evidence="5">
    <location>
        <begin position="274"/>
        <end position="296"/>
    </location>
</feature>
<feature type="transmembrane region" description="Helical" evidence="5">
    <location>
        <begin position="367"/>
        <end position="389"/>
    </location>
</feature>
<evidence type="ECO:0000256" key="5">
    <source>
        <dbReference type="SAM" id="Phobius"/>
    </source>
</evidence>
<comment type="subcellular location">
    <subcellularLocation>
        <location evidence="1">Membrane</location>
        <topology evidence="1">Multi-pass membrane protein</topology>
    </subcellularLocation>
</comment>
<dbReference type="EMBL" id="JAMGBA010000002">
    <property type="protein sequence ID" value="MCL6698561.1"/>
    <property type="molecule type" value="Genomic_DNA"/>
</dbReference>
<evidence type="ECO:0000313" key="7">
    <source>
        <dbReference type="EMBL" id="MCL6698561.1"/>
    </source>
</evidence>
<evidence type="ECO:0000259" key="6">
    <source>
        <dbReference type="Pfam" id="PF12698"/>
    </source>
</evidence>
<feature type="transmembrane region" description="Helical" evidence="5">
    <location>
        <begin position="308"/>
        <end position="328"/>
    </location>
</feature>
<feature type="transmembrane region" description="Helical" evidence="5">
    <location>
        <begin position="188"/>
        <end position="206"/>
    </location>
</feature>
<keyword evidence="8" id="KW-1185">Reference proteome</keyword>
<evidence type="ECO:0000313" key="8">
    <source>
        <dbReference type="Proteomes" id="UP001203410"/>
    </source>
</evidence>
<evidence type="ECO:0000256" key="1">
    <source>
        <dbReference type="ARBA" id="ARBA00004141"/>
    </source>
</evidence>
<keyword evidence="2 5" id="KW-0812">Transmembrane</keyword>
<feature type="transmembrane region" description="Helical" evidence="5">
    <location>
        <begin position="27"/>
        <end position="47"/>
    </location>
</feature>
<feature type="domain" description="ABC-2 type transporter transmembrane" evidence="6">
    <location>
        <begin position="25"/>
        <end position="372"/>
    </location>
</feature>
<evidence type="ECO:0000256" key="4">
    <source>
        <dbReference type="ARBA" id="ARBA00023136"/>
    </source>
</evidence>
<feature type="transmembrane region" description="Helical" evidence="5">
    <location>
        <begin position="335"/>
        <end position="355"/>
    </location>
</feature>
<feature type="transmembrane region" description="Helical" evidence="5">
    <location>
        <begin position="226"/>
        <end position="253"/>
    </location>
</feature>
<sequence length="405" mass="43431">MKLPETFRAAFVIARRDFTATVFRKTFFLFLLGPLFPLLIGVGMFGIGAQVDRNAKPPPVAVISSQQDFELLSAAREQLAPAADPLPMVELRHVIPEADLAAQKDELLSSADEPVMAVLDGGLTAPHLTGTVTSKDRTARHIRLYIDEARRMAAGPPLKAVKVQITQSKKMAGPQAARRVQTGRSGQALLFVLTILLAGMVLSQLIEEKSSKVIEVLAAAVPVDAIFLGKLFAMLATSLTGIAVWTVAGAFAIDSFKAGGVSSLTAPAVGWPAFIALIFVYFSMSYLLIGATFLGIGAHASTAREVQILSMPVTMGQLVLFGFASLAVGQPYSTVGIAAAVFPLSSPFAMIARAAEQPALWPHLLALIWQGLWVALILKMASAVFRRSVLKSGKSRRRWWQRKAA</sequence>
<gene>
    <name evidence="7" type="ORF">LZ496_07155</name>
</gene>
<proteinExistence type="predicted"/>
<dbReference type="RefSeq" id="WP_249903961.1">
    <property type="nucleotide sequence ID" value="NZ_JAMGBA010000002.1"/>
</dbReference>
<evidence type="ECO:0000256" key="2">
    <source>
        <dbReference type="ARBA" id="ARBA00022692"/>
    </source>
</evidence>
<dbReference type="InterPro" id="IPR013525">
    <property type="entry name" value="ABC2_TM"/>
</dbReference>
<reference evidence="7 8" key="1">
    <citation type="submission" date="2022-05" db="EMBL/GenBank/DDBJ databases">
        <authorList>
            <person name="Jo J.-H."/>
            <person name="Im W.-T."/>
        </authorList>
    </citation>
    <scope>NUCLEOTIDE SEQUENCE [LARGE SCALE GENOMIC DNA]</scope>
    <source>
        <strain evidence="7 8">NSE70-1</strain>
    </source>
</reference>
<comment type="caution">
    <text evidence="7">The sequence shown here is derived from an EMBL/GenBank/DDBJ whole genome shotgun (WGS) entry which is preliminary data.</text>
</comment>
<evidence type="ECO:0000256" key="3">
    <source>
        <dbReference type="ARBA" id="ARBA00022989"/>
    </source>
</evidence>
<keyword evidence="4 5" id="KW-0472">Membrane</keyword>
<keyword evidence="3 5" id="KW-1133">Transmembrane helix</keyword>
<dbReference type="Proteomes" id="UP001203410">
    <property type="component" value="Unassembled WGS sequence"/>
</dbReference>